<dbReference type="InterPro" id="IPR050298">
    <property type="entry name" value="Gram-neg_bact_OMP"/>
</dbReference>
<evidence type="ECO:0000256" key="9">
    <source>
        <dbReference type="ARBA" id="ARBA00023136"/>
    </source>
</evidence>
<evidence type="ECO:0000256" key="10">
    <source>
        <dbReference type="ARBA" id="ARBA00023237"/>
    </source>
</evidence>
<dbReference type="InterPro" id="IPR023614">
    <property type="entry name" value="Porin_dom_sf"/>
</dbReference>
<dbReference type="Proteomes" id="UP000054770">
    <property type="component" value="Unassembled WGS sequence"/>
</dbReference>
<keyword evidence="5" id="KW-0812">Transmembrane</keyword>
<gene>
    <name evidence="13" type="ORF">AWB68_00864</name>
</gene>
<evidence type="ECO:0000256" key="1">
    <source>
        <dbReference type="ARBA" id="ARBA00004571"/>
    </source>
</evidence>
<feature type="signal peptide" evidence="11">
    <location>
        <begin position="1"/>
        <end position="20"/>
    </location>
</feature>
<evidence type="ECO:0000256" key="4">
    <source>
        <dbReference type="ARBA" id="ARBA00022452"/>
    </source>
</evidence>
<keyword evidence="6 11" id="KW-0732">Signal</keyword>
<evidence type="ECO:0000259" key="12">
    <source>
        <dbReference type="Pfam" id="PF13609"/>
    </source>
</evidence>
<evidence type="ECO:0000256" key="8">
    <source>
        <dbReference type="ARBA" id="ARBA00023114"/>
    </source>
</evidence>
<evidence type="ECO:0000256" key="6">
    <source>
        <dbReference type="ARBA" id="ARBA00022729"/>
    </source>
</evidence>
<keyword evidence="7" id="KW-0406">Ion transport</keyword>
<dbReference type="GO" id="GO:0009279">
    <property type="term" value="C:cell outer membrane"/>
    <property type="evidence" value="ECO:0007669"/>
    <property type="project" value="UniProtKB-SubCell"/>
</dbReference>
<keyword evidence="8" id="KW-0626">Porin</keyword>
<dbReference type="PANTHER" id="PTHR34501:SF9">
    <property type="entry name" value="MAJOR OUTER MEMBRANE PROTEIN P.IA"/>
    <property type="match status" value="1"/>
</dbReference>
<reference evidence="13" key="1">
    <citation type="submission" date="2016-01" db="EMBL/GenBank/DDBJ databases">
        <authorList>
            <person name="Peeters C."/>
        </authorList>
    </citation>
    <scope>NUCLEOTIDE SEQUENCE [LARGE SCALE GENOMIC DNA]</scope>
    <source>
        <strain evidence="13">LMG 22940</strain>
    </source>
</reference>
<accession>A0A158FQU6</accession>
<evidence type="ECO:0000256" key="5">
    <source>
        <dbReference type="ARBA" id="ARBA00022692"/>
    </source>
</evidence>
<feature type="domain" description="Porin" evidence="12">
    <location>
        <begin position="9"/>
        <end position="327"/>
    </location>
</feature>
<dbReference type="GO" id="GO:0006811">
    <property type="term" value="P:monoatomic ion transport"/>
    <property type="evidence" value="ECO:0007669"/>
    <property type="project" value="UniProtKB-KW"/>
</dbReference>
<name>A0A158FQU6_9BURK</name>
<evidence type="ECO:0000256" key="11">
    <source>
        <dbReference type="SAM" id="SignalP"/>
    </source>
</evidence>
<dbReference type="EMBL" id="FCON02000006">
    <property type="protein sequence ID" value="SAL21973.1"/>
    <property type="molecule type" value="Genomic_DNA"/>
</dbReference>
<dbReference type="Gene3D" id="2.40.160.10">
    <property type="entry name" value="Porin"/>
    <property type="match status" value="1"/>
</dbReference>
<keyword evidence="14" id="KW-1185">Reference proteome</keyword>
<proteinExistence type="predicted"/>
<dbReference type="GO" id="GO:0015288">
    <property type="term" value="F:porin activity"/>
    <property type="evidence" value="ECO:0007669"/>
    <property type="project" value="UniProtKB-KW"/>
</dbReference>
<dbReference type="GO" id="GO:0046930">
    <property type="term" value="C:pore complex"/>
    <property type="evidence" value="ECO:0007669"/>
    <property type="project" value="UniProtKB-KW"/>
</dbReference>
<dbReference type="SUPFAM" id="SSF56935">
    <property type="entry name" value="Porins"/>
    <property type="match status" value="1"/>
</dbReference>
<sequence>MKKQMLMGLAAGMFVTGAHAESNVTLYGILDTAIEFTNHWPTTAANPTATGNRWSMADGGRSGGSRWGLTGNEDLGGGVKAEFQLESGFLVSNGALSQNFFGRAAWVGLSSSSFGSLRLGRQYTSLLDALYPSSPTDLSGTYEPIVAEAGANLWSSNVVKYKNAFGPVTIIGHYSFSNVAGEFSNGSGYGSAVMYDNGTVTLSAAYDDFHSSSGIGSAYARFEKAALGVTYSTAALKLMAGYRFGKNDPVAGFVARDDLWWAGVRYLFAADTILTVAYYYDHIRSATGEGGVVTKPSSPQQVMAIGDYLLSKRTDLYMVLGYSRNSALNFDSYNGASAAYHIAPGASSQAGVQIGLRHSF</sequence>
<comment type="subunit">
    <text evidence="2">Homotrimer.</text>
</comment>
<feature type="chain" id="PRO_5011110405" evidence="11">
    <location>
        <begin position="21"/>
        <end position="360"/>
    </location>
</feature>
<keyword evidence="3" id="KW-0813">Transport</keyword>
<evidence type="ECO:0000256" key="2">
    <source>
        <dbReference type="ARBA" id="ARBA00011233"/>
    </source>
</evidence>
<evidence type="ECO:0000313" key="14">
    <source>
        <dbReference type="Proteomes" id="UP000054770"/>
    </source>
</evidence>
<dbReference type="RefSeq" id="WP_160109963.1">
    <property type="nucleotide sequence ID" value="NZ_FCON02000006.1"/>
</dbReference>
<evidence type="ECO:0000313" key="13">
    <source>
        <dbReference type="EMBL" id="SAL21973.1"/>
    </source>
</evidence>
<evidence type="ECO:0000256" key="7">
    <source>
        <dbReference type="ARBA" id="ARBA00023065"/>
    </source>
</evidence>
<keyword evidence="10" id="KW-0998">Cell outer membrane</keyword>
<dbReference type="OrthoDB" id="8951346at2"/>
<comment type="subcellular location">
    <subcellularLocation>
        <location evidence="1">Cell outer membrane</location>
        <topology evidence="1">Multi-pass membrane protein</topology>
    </subcellularLocation>
</comment>
<keyword evidence="4" id="KW-1134">Transmembrane beta strand</keyword>
<organism evidence="13 14">
    <name type="scientific">Caballeronia choica</name>
    <dbReference type="NCBI Taxonomy" id="326476"/>
    <lineage>
        <taxon>Bacteria</taxon>
        <taxon>Pseudomonadati</taxon>
        <taxon>Pseudomonadota</taxon>
        <taxon>Betaproteobacteria</taxon>
        <taxon>Burkholderiales</taxon>
        <taxon>Burkholderiaceae</taxon>
        <taxon>Caballeronia</taxon>
    </lineage>
</organism>
<dbReference type="PANTHER" id="PTHR34501">
    <property type="entry name" value="PROTEIN YDDL-RELATED"/>
    <property type="match status" value="1"/>
</dbReference>
<comment type="caution">
    <text evidence="13">The sequence shown here is derived from an EMBL/GenBank/DDBJ whole genome shotgun (WGS) entry which is preliminary data.</text>
</comment>
<protein>
    <submittedName>
        <fullName evidence="13">Outer membrane protein (Porin)</fullName>
    </submittedName>
</protein>
<dbReference type="CDD" id="cd00342">
    <property type="entry name" value="gram_neg_porins"/>
    <property type="match status" value="1"/>
</dbReference>
<evidence type="ECO:0000256" key="3">
    <source>
        <dbReference type="ARBA" id="ARBA00022448"/>
    </source>
</evidence>
<dbReference type="InterPro" id="IPR033900">
    <property type="entry name" value="Gram_neg_porin_domain"/>
</dbReference>
<dbReference type="Pfam" id="PF13609">
    <property type="entry name" value="Porin_4"/>
    <property type="match status" value="1"/>
</dbReference>
<dbReference type="AlphaFoldDB" id="A0A158FQU6"/>
<keyword evidence="9" id="KW-0472">Membrane</keyword>